<keyword evidence="3" id="KW-1185">Reference proteome</keyword>
<feature type="compositionally biased region" description="Pro residues" evidence="1">
    <location>
        <begin position="57"/>
        <end position="83"/>
    </location>
</feature>
<name>A0ABR2HYX7_9PEZI</name>
<gene>
    <name evidence="2" type="ORF">PGQ11_011143</name>
</gene>
<accession>A0ABR2HYX7</accession>
<dbReference type="Proteomes" id="UP001390339">
    <property type="component" value="Unassembled WGS sequence"/>
</dbReference>
<organism evidence="2 3">
    <name type="scientific">Apiospora arundinis</name>
    <dbReference type="NCBI Taxonomy" id="335852"/>
    <lineage>
        <taxon>Eukaryota</taxon>
        <taxon>Fungi</taxon>
        <taxon>Dikarya</taxon>
        <taxon>Ascomycota</taxon>
        <taxon>Pezizomycotina</taxon>
        <taxon>Sordariomycetes</taxon>
        <taxon>Xylariomycetidae</taxon>
        <taxon>Amphisphaeriales</taxon>
        <taxon>Apiosporaceae</taxon>
        <taxon>Apiospora</taxon>
    </lineage>
</organism>
<sequence length="193" mass="20242">MAPSKPTRGRPAGREPRAAASGTPKKTEPITAAESGEPVVKRGRGRPPKNGVSKVVKPPPSGRPRGRPPMDPSLKKPAPPPKEPSGRGRGRPPKAGGAATPKKPTPKKLTTSTKKAGIASANNARLARASRRKSNDVAEDVPVSGEEDEQEDDEEEPVAAGDDDEDDEHADDDENEDDDAPGYVAGDIDVEDD</sequence>
<dbReference type="SMART" id="SM00384">
    <property type="entry name" value="AT_hook"/>
    <property type="match status" value="3"/>
</dbReference>
<feature type="compositionally biased region" description="Acidic residues" evidence="1">
    <location>
        <begin position="145"/>
        <end position="180"/>
    </location>
</feature>
<feature type="region of interest" description="Disordered" evidence="1">
    <location>
        <begin position="1"/>
        <end position="193"/>
    </location>
</feature>
<protein>
    <submittedName>
        <fullName evidence="2">AT hook-like protein</fullName>
    </submittedName>
</protein>
<dbReference type="PRINTS" id="PR00929">
    <property type="entry name" value="ATHOOK"/>
</dbReference>
<evidence type="ECO:0000256" key="1">
    <source>
        <dbReference type="SAM" id="MobiDB-lite"/>
    </source>
</evidence>
<dbReference type="InterPro" id="IPR017956">
    <property type="entry name" value="AT_hook_DNA-bd_motif"/>
</dbReference>
<proteinExistence type="predicted"/>
<feature type="compositionally biased region" description="Low complexity" evidence="1">
    <location>
        <begin position="93"/>
        <end position="127"/>
    </location>
</feature>
<evidence type="ECO:0000313" key="2">
    <source>
        <dbReference type="EMBL" id="KAK8855231.1"/>
    </source>
</evidence>
<reference evidence="2 3" key="1">
    <citation type="journal article" date="2024" name="IMA Fungus">
        <title>Apiospora arundinis, a panoply of carbohydrate-active enzymes and secondary metabolites.</title>
        <authorList>
            <person name="Sorensen T."/>
            <person name="Petersen C."/>
            <person name="Muurmann A.T."/>
            <person name="Christiansen J.V."/>
            <person name="Brundto M.L."/>
            <person name="Overgaard C.K."/>
            <person name="Boysen A.T."/>
            <person name="Wollenberg R.D."/>
            <person name="Larsen T.O."/>
            <person name="Sorensen J.L."/>
            <person name="Nielsen K.L."/>
            <person name="Sondergaard T.E."/>
        </authorList>
    </citation>
    <scope>NUCLEOTIDE SEQUENCE [LARGE SCALE GENOMIC DNA]</scope>
    <source>
        <strain evidence="2 3">AAU 773</strain>
    </source>
</reference>
<evidence type="ECO:0000313" key="3">
    <source>
        <dbReference type="Proteomes" id="UP001390339"/>
    </source>
</evidence>
<dbReference type="EMBL" id="JAPCWZ010000007">
    <property type="protein sequence ID" value="KAK8855231.1"/>
    <property type="molecule type" value="Genomic_DNA"/>
</dbReference>
<comment type="caution">
    <text evidence="2">The sequence shown here is derived from an EMBL/GenBank/DDBJ whole genome shotgun (WGS) entry which is preliminary data.</text>
</comment>